<keyword evidence="2" id="KW-1185">Reference proteome</keyword>
<dbReference type="RefSeq" id="WP_121972486.1">
    <property type="nucleotide sequence ID" value="NZ_OOGT01000003.1"/>
</dbReference>
<dbReference type="InParanoid" id="A0A2U3MU25"/>
<evidence type="ECO:0000313" key="2">
    <source>
        <dbReference type="Proteomes" id="UP000245974"/>
    </source>
</evidence>
<dbReference type="Proteomes" id="UP000245974">
    <property type="component" value="Unassembled WGS sequence"/>
</dbReference>
<reference evidence="2" key="1">
    <citation type="submission" date="2018-03" db="EMBL/GenBank/DDBJ databases">
        <authorList>
            <person name="Blom J."/>
        </authorList>
    </citation>
    <scope>NUCLEOTIDE SEQUENCE [LARGE SCALE GENOMIC DNA]</scope>
    <source>
        <strain evidence="2">KPC-SM-21</strain>
    </source>
</reference>
<dbReference type="AlphaFoldDB" id="A0A2U3MU25"/>
<organism evidence="1 2">
    <name type="scientific">Acinetobacter stercoris</name>
    <dbReference type="NCBI Taxonomy" id="2126983"/>
    <lineage>
        <taxon>Bacteria</taxon>
        <taxon>Pseudomonadati</taxon>
        <taxon>Pseudomonadota</taxon>
        <taxon>Gammaproteobacteria</taxon>
        <taxon>Moraxellales</taxon>
        <taxon>Moraxellaceae</taxon>
        <taxon>Acinetobacter</taxon>
    </lineage>
</organism>
<dbReference type="OrthoDB" id="6682672at2"/>
<accession>A0A2U3MU25</accession>
<dbReference type="EMBL" id="OOGT01000003">
    <property type="protein sequence ID" value="SPL68912.1"/>
    <property type="molecule type" value="Genomic_DNA"/>
</dbReference>
<protein>
    <submittedName>
        <fullName evidence="1">Uncharacterized protein</fullName>
    </submittedName>
</protein>
<sequence>MRNIFPDFIQQNLHPETIFIIGGGPSIQSYDLTQLQHPDYFIITCNQAFQLLPHSKISHHSDYSWWQKYHQRLEMDFKGQIITGCGLGSNLTYPDSVIKLNTIQFHTREQLFKSPSYVYGNNCGLQTVSLAHLFIPKNIVLIGFDFKSENNQSHGYIQDQQNNIKSYEKFWTLFLKDFQRFEQRRHQIWHEINPDYPLPKIWNINPNSALTLYDQTARLDDFISI</sequence>
<dbReference type="Gene3D" id="3.90.1480.10">
    <property type="entry name" value="Alpha-2,3-sialyltransferase"/>
    <property type="match status" value="1"/>
</dbReference>
<evidence type="ECO:0000313" key="1">
    <source>
        <dbReference type="EMBL" id="SPL68912.1"/>
    </source>
</evidence>
<name>A0A2U3MU25_9GAMM</name>
<proteinExistence type="predicted"/>
<gene>
    <name evidence="1" type="ORF">KPC_0090</name>
</gene>